<dbReference type="EMBL" id="JH001646">
    <property type="protein sequence ID" value="EGW03640.1"/>
    <property type="molecule type" value="Genomic_DNA"/>
</dbReference>
<feature type="region of interest" description="Disordered" evidence="1">
    <location>
        <begin position="1"/>
        <end position="61"/>
    </location>
</feature>
<gene>
    <name evidence="2" type="ORF">I79_020353</name>
</gene>
<feature type="compositionally biased region" description="Basic and acidic residues" evidence="1">
    <location>
        <begin position="1"/>
        <end position="11"/>
    </location>
</feature>
<proteinExistence type="predicted"/>
<dbReference type="Proteomes" id="UP000001075">
    <property type="component" value="Unassembled WGS sequence"/>
</dbReference>
<organism evidence="2 3">
    <name type="scientific">Cricetulus griseus</name>
    <name type="common">Chinese hamster</name>
    <name type="synonym">Cricetulus barabensis griseus</name>
    <dbReference type="NCBI Taxonomy" id="10029"/>
    <lineage>
        <taxon>Eukaryota</taxon>
        <taxon>Metazoa</taxon>
        <taxon>Chordata</taxon>
        <taxon>Craniata</taxon>
        <taxon>Vertebrata</taxon>
        <taxon>Euteleostomi</taxon>
        <taxon>Mammalia</taxon>
        <taxon>Eutheria</taxon>
        <taxon>Euarchontoglires</taxon>
        <taxon>Glires</taxon>
        <taxon>Rodentia</taxon>
        <taxon>Myomorpha</taxon>
        <taxon>Muroidea</taxon>
        <taxon>Cricetidae</taxon>
        <taxon>Cricetinae</taxon>
        <taxon>Cricetulus</taxon>
    </lineage>
</organism>
<evidence type="ECO:0000313" key="2">
    <source>
        <dbReference type="EMBL" id="EGW03640.1"/>
    </source>
</evidence>
<dbReference type="AlphaFoldDB" id="G3I9U3"/>
<sequence>MESRGGPRHEANGGCLLSEERSVRKHLSKEAERELEGVGELREAQESEKRAMSEWSETKTTQPTISDLTIFPFF</sequence>
<evidence type="ECO:0000256" key="1">
    <source>
        <dbReference type="SAM" id="MobiDB-lite"/>
    </source>
</evidence>
<reference evidence="3" key="1">
    <citation type="journal article" date="2011" name="Nat. Biotechnol.">
        <title>The genomic sequence of the Chinese hamster ovary (CHO)-K1 cell line.</title>
        <authorList>
            <person name="Xu X."/>
            <person name="Nagarajan H."/>
            <person name="Lewis N.E."/>
            <person name="Pan S."/>
            <person name="Cai Z."/>
            <person name="Liu X."/>
            <person name="Chen W."/>
            <person name="Xie M."/>
            <person name="Wang W."/>
            <person name="Hammond S."/>
            <person name="Andersen M.R."/>
            <person name="Neff N."/>
            <person name="Passarelli B."/>
            <person name="Koh W."/>
            <person name="Fan H.C."/>
            <person name="Wang J."/>
            <person name="Gui Y."/>
            <person name="Lee K.H."/>
            <person name="Betenbaugh M.J."/>
            <person name="Quake S.R."/>
            <person name="Famili I."/>
            <person name="Palsson B.O."/>
            <person name="Wang J."/>
        </authorList>
    </citation>
    <scope>NUCLEOTIDE SEQUENCE [LARGE SCALE GENOMIC DNA]</scope>
    <source>
        <strain evidence="3">CHO K1 cell line</strain>
    </source>
</reference>
<evidence type="ECO:0000313" key="3">
    <source>
        <dbReference type="Proteomes" id="UP000001075"/>
    </source>
</evidence>
<accession>G3I9U3</accession>
<protein>
    <submittedName>
        <fullName evidence="2">Uncharacterized protein</fullName>
    </submittedName>
</protein>
<dbReference type="InParanoid" id="G3I9U3"/>
<feature type="compositionally biased region" description="Basic and acidic residues" evidence="1">
    <location>
        <begin position="18"/>
        <end position="52"/>
    </location>
</feature>
<name>G3I9U3_CRIGR</name>